<name>A0ABD0KWG8_9CAEN</name>
<comment type="caution">
    <text evidence="1">The sequence shown here is derived from an EMBL/GenBank/DDBJ whole genome shotgun (WGS) entry which is preliminary data.</text>
</comment>
<protein>
    <submittedName>
        <fullName evidence="1">Uncharacterized protein</fullName>
    </submittedName>
</protein>
<evidence type="ECO:0000313" key="1">
    <source>
        <dbReference type="EMBL" id="KAK7491283.1"/>
    </source>
</evidence>
<dbReference type="EMBL" id="JACVVK020000117">
    <property type="protein sequence ID" value="KAK7491283.1"/>
    <property type="molecule type" value="Genomic_DNA"/>
</dbReference>
<gene>
    <name evidence="1" type="ORF">BaRGS_00017554</name>
</gene>
<keyword evidence="2" id="KW-1185">Reference proteome</keyword>
<organism evidence="1 2">
    <name type="scientific">Batillaria attramentaria</name>
    <dbReference type="NCBI Taxonomy" id="370345"/>
    <lineage>
        <taxon>Eukaryota</taxon>
        <taxon>Metazoa</taxon>
        <taxon>Spiralia</taxon>
        <taxon>Lophotrochozoa</taxon>
        <taxon>Mollusca</taxon>
        <taxon>Gastropoda</taxon>
        <taxon>Caenogastropoda</taxon>
        <taxon>Sorbeoconcha</taxon>
        <taxon>Cerithioidea</taxon>
        <taxon>Batillariidae</taxon>
        <taxon>Batillaria</taxon>
    </lineage>
</organism>
<reference evidence="1 2" key="1">
    <citation type="journal article" date="2023" name="Sci. Data">
        <title>Genome assembly of the Korean intertidal mud-creeper Batillaria attramentaria.</title>
        <authorList>
            <person name="Patra A.K."/>
            <person name="Ho P.T."/>
            <person name="Jun S."/>
            <person name="Lee S.J."/>
            <person name="Kim Y."/>
            <person name="Won Y.J."/>
        </authorList>
    </citation>
    <scope>NUCLEOTIDE SEQUENCE [LARGE SCALE GENOMIC DNA]</scope>
    <source>
        <strain evidence="1">Wonlab-2016</strain>
    </source>
</reference>
<accession>A0ABD0KWG8</accession>
<sequence length="92" mass="10946">MSKFQKVVLDTRLNREKLFCDSDDIVMTFDLLTKERHWFLKQKPWRLTEFKRDTMNCILGWAPVDTAPFSELCEDLEKDLVVCALMVRYLLG</sequence>
<dbReference type="Proteomes" id="UP001519460">
    <property type="component" value="Unassembled WGS sequence"/>
</dbReference>
<evidence type="ECO:0000313" key="2">
    <source>
        <dbReference type="Proteomes" id="UP001519460"/>
    </source>
</evidence>
<proteinExistence type="predicted"/>
<dbReference type="AlphaFoldDB" id="A0ABD0KWG8"/>